<comment type="caution">
    <text evidence="2">The sequence shown here is derived from an EMBL/GenBank/DDBJ whole genome shotgun (WGS) entry which is preliminary data.</text>
</comment>
<evidence type="ECO:0000313" key="3">
    <source>
        <dbReference type="Proteomes" id="UP000479710"/>
    </source>
</evidence>
<dbReference type="PANTHER" id="PTHR34451:SF18">
    <property type="entry name" value="OS01G0292300 PROTEIN"/>
    <property type="match status" value="1"/>
</dbReference>
<dbReference type="AlphaFoldDB" id="A0A6G1FC52"/>
<sequence length="275" mass="29122">MAEQLGGVGSPQLSLSSCSSFLSISSAGNTAADGAPHLSLGVAGAEELDLLMQVGIGGGGSGRGDEEEEERKTIRMMKNRESALRSRARKRYCSLYCCCCFLLLGPEPLAHFDDGDLILAPPVPITISQLCNETVTHRYCLQPTDAAFVYAACVAAMQGIPFSFVPATDDPHDIRGSRIMLLAGRISLSVLTKVAAIACAMADRLFAEAKAGKARAFRALAVAFRVDTELPSTNHGVVQPQLMLEVPENMAPESSTANTDMVTTPSENVAPESNM</sequence>
<proteinExistence type="predicted"/>
<organism evidence="2 3">
    <name type="scientific">Oryza meyeriana var. granulata</name>
    <dbReference type="NCBI Taxonomy" id="110450"/>
    <lineage>
        <taxon>Eukaryota</taxon>
        <taxon>Viridiplantae</taxon>
        <taxon>Streptophyta</taxon>
        <taxon>Embryophyta</taxon>
        <taxon>Tracheophyta</taxon>
        <taxon>Spermatophyta</taxon>
        <taxon>Magnoliopsida</taxon>
        <taxon>Liliopsida</taxon>
        <taxon>Poales</taxon>
        <taxon>Poaceae</taxon>
        <taxon>BOP clade</taxon>
        <taxon>Oryzoideae</taxon>
        <taxon>Oryzeae</taxon>
        <taxon>Oryzinae</taxon>
        <taxon>Oryza</taxon>
        <taxon>Oryza meyeriana</taxon>
    </lineage>
</organism>
<keyword evidence="3" id="KW-1185">Reference proteome</keyword>
<reference evidence="2 3" key="1">
    <citation type="submission" date="2019-11" db="EMBL/GenBank/DDBJ databases">
        <title>Whole genome sequence of Oryza granulata.</title>
        <authorList>
            <person name="Li W."/>
        </authorList>
    </citation>
    <scope>NUCLEOTIDE SEQUENCE [LARGE SCALE GENOMIC DNA]</scope>
    <source>
        <strain evidence="3">cv. Menghai</strain>
        <tissue evidence="2">Leaf</tissue>
    </source>
</reference>
<feature type="region of interest" description="Disordered" evidence="1">
    <location>
        <begin position="252"/>
        <end position="275"/>
    </location>
</feature>
<protein>
    <recommendedName>
        <fullName evidence="4">BZIP domain-containing protein</fullName>
    </recommendedName>
</protein>
<dbReference type="Proteomes" id="UP000479710">
    <property type="component" value="Unassembled WGS sequence"/>
</dbReference>
<gene>
    <name evidence="2" type="ORF">E2562_025606</name>
</gene>
<accession>A0A6G1FC52</accession>
<name>A0A6G1FC52_9ORYZ</name>
<dbReference type="EMBL" id="SPHZ02000001">
    <property type="protein sequence ID" value="KAF0934500.1"/>
    <property type="molecule type" value="Genomic_DNA"/>
</dbReference>
<dbReference type="OrthoDB" id="692041at2759"/>
<evidence type="ECO:0000256" key="1">
    <source>
        <dbReference type="SAM" id="MobiDB-lite"/>
    </source>
</evidence>
<evidence type="ECO:0000313" key="2">
    <source>
        <dbReference type="EMBL" id="KAF0934500.1"/>
    </source>
</evidence>
<dbReference type="PANTHER" id="PTHR34451">
    <property type="entry name" value="PHD FINGER FAMILY PROTEIN"/>
    <property type="match status" value="1"/>
</dbReference>
<evidence type="ECO:0008006" key="4">
    <source>
        <dbReference type="Google" id="ProtNLM"/>
    </source>
</evidence>